<proteinExistence type="predicted"/>
<evidence type="ECO:0000256" key="2">
    <source>
        <dbReference type="ARBA" id="ARBA00023315"/>
    </source>
</evidence>
<keyword evidence="1 4" id="KW-0808">Transferase</keyword>
<evidence type="ECO:0000313" key="5">
    <source>
        <dbReference type="Proteomes" id="UP000595636"/>
    </source>
</evidence>
<dbReference type="PANTHER" id="PTHR43072">
    <property type="entry name" value="N-ACETYLTRANSFERASE"/>
    <property type="match status" value="1"/>
</dbReference>
<organism evidence="4 5">
    <name type="scientific">Streptomyces liliifuscus</name>
    <dbReference type="NCBI Taxonomy" id="2797636"/>
    <lineage>
        <taxon>Bacteria</taxon>
        <taxon>Bacillati</taxon>
        <taxon>Actinomycetota</taxon>
        <taxon>Actinomycetes</taxon>
        <taxon>Kitasatosporales</taxon>
        <taxon>Streptomycetaceae</taxon>
        <taxon>Streptomyces</taxon>
    </lineage>
</organism>
<name>A0A7T7I1F5_9ACTN</name>
<dbReference type="CDD" id="cd04301">
    <property type="entry name" value="NAT_SF"/>
    <property type="match status" value="1"/>
</dbReference>
<sequence length="160" mass="16998">MSDHHDQVAVRRAHAEDIPALVASSAALFAEDAGTRDATVDINWPLAEGAERFASGIDDPARLSLVADSEGEVIGHLVGTVAEGSAMRPAKIATLHSLYVRPAHRGTLTGARLVEAFLDWARQQGAQVAEVTAYAANADAIRFYERNGFAPHTLTLGQSL</sequence>
<dbReference type="AlphaFoldDB" id="A0A7T7I1F5"/>
<dbReference type="InterPro" id="IPR000182">
    <property type="entry name" value="GNAT_dom"/>
</dbReference>
<dbReference type="PROSITE" id="PS51186">
    <property type="entry name" value="GNAT"/>
    <property type="match status" value="1"/>
</dbReference>
<dbReference type="KEGG" id="slf:JEQ17_06810"/>
<evidence type="ECO:0000313" key="4">
    <source>
        <dbReference type="EMBL" id="QQM39203.1"/>
    </source>
</evidence>
<gene>
    <name evidence="4" type="ORF">JEQ17_06810</name>
</gene>
<feature type="domain" description="N-acetyltransferase" evidence="3">
    <location>
        <begin position="8"/>
        <end position="160"/>
    </location>
</feature>
<dbReference type="Proteomes" id="UP000595636">
    <property type="component" value="Chromosome"/>
</dbReference>
<dbReference type="EMBL" id="CP066831">
    <property type="protein sequence ID" value="QQM39203.1"/>
    <property type="molecule type" value="Genomic_DNA"/>
</dbReference>
<dbReference type="Gene3D" id="3.40.630.30">
    <property type="match status" value="1"/>
</dbReference>
<protein>
    <submittedName>
        <fullName evidence="4">GNAT family N-acetyltransferase</fullName>
    </submittedName>
</protein>
<dbReference type="SUPFAM" id="SSF55729">
    <property type="entry name" value="Acyl-CoA N-acyltransferases (Nat)"/>
    <property type="match status" value="1"/>
</dbReference>
<dbReference type="PANTHER" id="PTHR43072:SF23">
    <property type="entry name" value="UPF0039 PROTEIN C11D3.02C"/>
    <property type="match status" value="1"/>
</dbReference>
<dbReference type="Pfam" id="PF00583">
    <property type="entry name" value="Acetyltransf_1"/>
    <property type="match status" value="1"/>
</dbReference>
<dbReference type="RefSeq" id="WP_200394358.1">
    <property type="nucleotide sequence ID" value="NZ_CP066831.1"/>
</dbReference>
<accession>A0A7T7I1F5</accession>
<reference evidence="4 5" key="1">
    <citation type="submission" date="2020-12" db="EMBL/GenBank/DDBJ databases">
        <title>A novel species.</title>
        <authorList>
            <person name="Li K."/>
        </authorList>
    </citation>
    <scope>NUCLEOTIDE SEQUENCE [LARGE SCALE GENOMIC DNA]</scope>
    <source>
        <strain evidence="4 5">ZYC-3</strain>
    </source>
</reference>
<keyword evidence="2" id="KW-0012">Acyltransferase</keyword>
<dbReference type="GO" id="GO:0016747">
    <property type="term" value="F:acyltransferase activity, transferring groups other than amino-acyl groups"/>
    <property type="evidence" value="ECO:0007669"/>
    <property type="project" value="InterPro"/>
</dbReference>
<dbReference type="InterPro" id="IPR016181">
    <property type="entry name" value="Acyl_CoA_acyltransferase"/>
</dbReference>
<evidence type="ECO:0000256" key="1">
    <source>
        <dbReference type="ARBA" id="ARBA00022679"/>
    </source>
</evidence>
<keyword evidence="5" id="KW-1185">Reference proteome</keyword>
<evidence type="ECO:0000259" key="3">
    <source>
        <dbReference type="PROSITE" id="PS51186"/>
    </source>
</evidence>